<dbReference type="EMBL" id="MU004444">
    <property type="protein sequence ID" value="KAF2650800.1"/>
    <property type="molecule type" value="Genomic_DNA"/>
</dbReference>
<evidence type="ECO:0000313" key="2">
    <source>
        <dbReference type="Proteomes" id="UP000799324"/>
    </source>
</evidence>
<dbReference type="AlphaFoldDB" id="A0A6A6ST25"/>
<dbReference type="Proteomes" id="UP000799324">
    <property type="component" value="Unassembled WGS sequence"/>
</dbReference>
<keyword evidence="2" id="KW-1185">Reference proteome</keyword>
<evidence type="ECO:0008006" key="3">
    <source>
        <dbReference type="Google" id="ProtNLM"/>
    </source>
</evidence>
<sequence length="267" mass="30709">MADQPFRFLDLPPELRLMVYERLPRKIKHRRITEKTNNDYVILIDKSIPTSILATCKQIYDEAIHIVSEAIRDFILYSPPKLICSFPSDDSHKKFFKRLLDAIVQCKRPLGWFPYASVIDTLIPYDHLYETDTPGSTASKIILRWAKKAAAHQLPLSSPVTQRTVHVVGQDYYGLDKDLPVQGRAQFLRWLRKAGQSGMFRTFGDIACAGYQWGWTSGAGQEGWISGLGYREVTPKPINFHPTPFMFGIVEAEPKMNEEVWFEQWAD</sequence>
<proteinExistence type="predicted"/>
<accession>A0A6A6ST25</accession>
<organism evidence="1 2">
    <name type="scientific">Lophiostoma macrostomum CBS 122681</name>
    <dbReference type="NCBI Taxonomy" id="1314788"/>
    <lineage>
        <taxon>Eukaryota</taxon>
        <taxon>Fungi</taxon>
        <taxon>Dikarya</taxon>
        <taxon>Ascomycota</taxon>
        <taxon>Pezizomycotina</taxon>
        <taxon>Dothideomycetes</taxon>
        <taxon>Pleosporomycetidae</taxon>
        <taxon>Pleosporales</taxon>
        <taxon>Lophiostomataceae</taxon>
        <taxon>Lophiostoma</taxon>
    </lineage>
</organism>
<dbReference type="OrthoDB" id="5314997at2759"/>
<evidence type="ECO:0000313" key="1">
    <source>
        <dbReference type="EMBL" id="KAF2650800.1"/>
    </source>
</evidence>
<name>A0A6A6ST25_9PLEO</name>
<reference evidence="1" key="1">
    <citation type="journal article" date="2020" name="Stud. Mycol.">
        <title>101 Dothideomycetes genomes: a test case for predicting lifestyles and emergence of pathogens.</title>
        <authorList>
            <person name="Haridas S."/>
            <person name="Albert R."/>
            <person name="Binder M."/>
            <person name="Bloem J."/>
            <person name="Labutti K."/>
            <person name="Salamov A."/>
            <person name="Andreopoulos B."/>
            <person name="Baker S."/>
            <person name="Barry K."/>
            <person name="Bills G."/>
            <person name="Bluhm B."/>
            <person name="Cannon C."/>
            <person name="Castanera R."/>
            <person name="Culley D."/>
            <person name="Daum C."/>
            <person name="Ezra D."/>
            <person name="Gonzalez J."/>
            <person name="Henrissat B."/>
            <person name="Kuo A."/>
            <person name="Liang C."/>
            <person name="Lipzen A."/>
            <person name="Lutzoni F."/>
            <person name="Magnuson J."/>
            <person name="Mondo S."/>
            <person name="Nolan M."/>
            <person name="Ohm R."/>
            <person name="Pangilinan J."/>
            <person name="Park H.-J."/>
            <person name="Ramirez L."/>
            <person name="Alfaro M."/>
            <person name="Sun H."/>
            <person name="Tritt A."/>
            <person name="Yoshinaga Y."/>
            <person name="Zwiers L.-H."/>
            <person name="Turgeon B."/>
            <person name="Goodwin S."/>
            <person name="Spatafora J."/>
            <person name="Crous P."/>
            <person name="Grigoriev I."/>
        </authorList>
    </citation>
    <scope>NUCLEOTIDE SEQUENCE</scope>
    <source>
        <strain evidence="1">CBS 122681</strain>
    </source>
</reference>
<protein>
    <recommendedName>
        <fullName evidence="3">F-box domain-containing protein</fullName>
    </recommendedName>
</protein>
<gene>
    <name evidence="1" type="ORF">K491DRAFT_682715</name>
</gene>